<evidence type="ECO:0008006" key="3">
    <source>
        <dbReference type="Google" id="ProtNLM"/>
    </source>
</evidence>
<protein>
    <recommendedName>
        <fullName evidence="3">Cytochrome P450</fullName>
    </recommendedName>
</protein>
<proteinExistence type="predicted"/>
<sequence>MFDGTSVCENIHSQSRRMIMLSPEPNFWIHACLELARIPRPVDGSLHDLALRRHILRGYELFKLTHGSFASILTALGQQALELQIERFFTVWAWKWDPEEDVNFVTHLGPFTTSPIQTTRPYPGHIYLQP</sequence>
<dbReference type="AlphaFoldDB" id="A0AAW0G4V7"/>
<name>A0AAW0G4V7_9APHY</name>
<dbReference type="EMBL" id="JASBNA010000012">
    <property type="protein sequence ID" value="KAK7687911.1"/>
    <property type="molecule type" value="Genomic_DNA"/>
</dbReference>
<evidence type="ECO:0000313" key="1">
    <source>
        <dbReference type="EMBL" id="KAK7687911.1"/>
    </source>
</evidence>
<comment type="caution">
    <text evidence="1">The sequence shown here is derived from an EMBL/GenBank/DDBJ whole genome shotgun (WGS) entry which is preliminary data.</text>
</comment>
<keyword evidence="2" id="KW-1185">Reference proteome</keyword>
<accession>A0AAW0G4V7</accession>
<dbReference type="PANTHER" id="PTHR13056:SF0">
    <property type="entry name" value="VACUOLAR FUSION PROTEIN CCZ1 HOMOLOG-RELATED"/>
    <property type="match status" value="1"/>
</dbReference>
<organism evidence="1 2">
    <name type="scientific">Cerrena zonata</name>
    <dbReference type="NCBI Taxonomy" id="2478898"/>
    <lineage>
        <taxon>Eukaryota</taxon>
        <taxon>Fungi</taxon>
        <taxon>Dikarya</taxon>
        <taxon>Basidiomycota</taxon>
        <taxon>Agaricomycotina</taxon>
        <taxon>Agaricomycetes</taxon>
        <taxon>Polyporales</taxon>
        <taxon>Cerrenaceae</taxon>
        <taxon>Cerrena</taxon>
    </lineage>
</organism>
<dbReference type="Proteomes" id="UP001385951">
    <property type="component" value="Unassembled WGS sequence"/>
</dbReference>
<dbReference type="PANTHER" id="PTHR13056">
    <property type="entry name" value="VACUOLAR FUSION PROTEIN CCZ1 HOMOLOG-RELATED"/>
    <property type="match status" value="1"/>
</dbReference>
<dbReference type="GO" id="GO:0035658">
    <property type="term" value="C:Mon1-Ccz1 complex"/>
    <property type="evidence" value="ECO:0007669"/>
    <property type="project" value="InterPro"/>
</dbReference>
<dbReference type="InterPro" id="IPR013176">
    <property type="entry name" value="Ccz1"/>
</dbReference>
<dbReference type="GO" id="GO:0016192">
    <property type="term" value="P:vesicle-mediated transport"/>
    <property type="evidence" value="ECO:0007669"/>
    <property type="project" value="InterPro"/>
</dbReference>
<gene>
    <name evidence="1" type="ORF">QCA50_009130</name>
</gene>
<reference evidence="1 2" key="1">
    <citation type="submission" date="2022-09" db="EMBL/GenBank/DDBJ databases">
        <authorList>
            <person name="Palmer J.M."/>
        </authorList>
    </citation>
    <scope>NUCLEOTIDE SEQUENCE [LARGE SCALE GENOMIC DNA]</scope>
    <source>
        <strain evidence="1 2">DSM 7382</strain>
    </source>
</reference>
<evidence type="ECO:0000313" key="2">
    <source>
        <dbReference type="Proteomes" id="UP001385951"/>
    </source>
</evidence>